<dbReference type="PANTHER" id="PTHR30006">
    <property type="entry name" value="THIAMINE-BINDING PERIPLASMIC PROTEIN-RELATED"/>
    <property type="match status" value="1"/>
</dbReference>
<dbReference type="CDD" id="cd13544">
    <property type="entry name" value="PBP2_Fbp_like_1"/>
    <property type="match status" value="1"/>
</dbReference>
<dbReference type="GO" id="GO:0030976">
    <property type="term" value="F:thiamine pyrophosphate binding"/>
    <property type="evidence" value="ECO:0007669"/>
    <property type="project" value="TreeGrafter"/>
</dbReference>
<dbReference type="GO" id="GO:0030288">
    <property type="term" value="C:outer membrane-bounded periplasmic space"/>
    <property type="evidence" value="ECO:0007669"/>
    <property type="project" value="TreeGrafter"/>
</dbReference>
<dbReference type="Gene3D" id="3.40.190.10">
    <property type="entry name" value="Periplasmic binding protein-like II"/>
    <property type="match status" value="2"/>
</dbReference>
<dbReference type="Pfam" id="PF13343">
    <property type="entry name" value="SBP_bac_6"/>
    <property type="match status" value="1"/>
</dbReference>
<dbReference type="GO" id="GO:0030975">
    <property type="term" value="F:thiamine binding"/>
    <property type="evidence" value="ECO:0007669"/>
    <property type="project" value="TreeGrafter"/>
</dbReference>
<gene>
    <name evidence="2" type="ORF">METZ01_LOCUS41072</name>
</gene>
<proteinExistence type="predicted"/>
<dbReference type="InterPro" id="IPR017663">
    <property type="entry name" value="ABC_2-AEP-bd"/>
</dbReference>
<reference evidence="2" key="1">
    <citation type="submission" date="2018-05" db="EMBL/GenBank/DDBJ databases">
        <authorList>
            <person name="Lanie J.A."/>
            <person name="Ng W.-L."/>
            <person name="Kazmierczak K.M."/>
            <person name="Andrzejewski T.M."/>
            <person name="Davidsen T.M."/>
            <person name="Wayne K.J."/>
            <person name="Tettelin H."/>
            <person name="Glass J.I."/>
            <person name="Rusch D."/>
            <person name="Podicherti R."/>
            <person name="Tsui H.-C.T."/>
            <person name="Winkler M.E."/>
        </authorList>
    </citation>
    <scope>NUCLEOTIDE SEQUENCE</scope>
</reference>
<dbReference type="PANTHER" id="PTHR30006:SF2">
    <property type="entry name" value="ABC TRANSPORTER SUBSTRATE-BINDING PROTEIN"/>
    <property type="match status" value="1"/>
</dbReference>
<evidence type="ECO:0000313" key="2">
    <source>
        <dbReference type="EMBL" id="SUZ88218.1"/>
    </source>
</evidence>
<dbReference type="PIRSF" id="PIRSF002825">
    <property type="entry name" value="CfbpA"/>
    <property type="match status" value="1"/>
</dbReference>
<keyword evidence="1" id="KW-0732">Signal</keyword>
<evidence type="ECO:0008006" key="3">
    <source>
        <dbReference type="Google" id="ProtNLM"/>
    </source>
</evidence>
<evidence type="ECO:0000256" key="1">
    <source>
        <dbReference type="ARBA" id="ARBA00022729"/>
    </source>
</evidence>
<dbReference type="InterPro" id="IPR026045">
    <property type="entry name" value="Ferric-bd"/>
</dbReference>
<dbReference type="NCBIfam" id="TIGR03261">
    <property type="entry name" value="phnS2"/>
    <property type="match status" value="1"/>
</dbReference>
<organism evidence="2">
    <name type="scientific">marine metagenome</name>
    <dbReference type="NCBI Taxonomy" id="408172"/>
    <lineage>
        <taxon>unclassified sequences</taxon>
        <taxon>metagenomes</taxon>
        <taxon>ecological metagenomes</taxon>
    </lineage>
</organism>
<name>A0A381RB96_9ZZZZ</name>
<dbReference type="AlphaFoldDB" id="A0A381RB96"/>
<dbReference type="EMBL" id="UINC01001760">
    <property type="protein sequence ID" value="SUZ88218.1"/>
    <property type="molecule type" value="Genomic_DNA"/>
</dbReference>
<sequence>MKKFTNNISQISRLILGLAVGLLLAIPAGAETLTVYTAVEAEDLKRYASAFNEDHPDIKIRWVRDSTGIVTAKLLAEKNNPRADVIWGLAATSLMLLQSEGMLQSYSPKGLGKLDSKFRDSANPPSWTGMDAWIAAVCVNTVEAKRYNLPTPTSWMDLTDPVYKGHLVMPNPNSSGTGFLDVSSWLQIYGKLGGWQFMDNLHENIAWYTHSGSKPCKQAARGETPIGISFAFRGAKSKAAGAPLDIVLPKEGVGWDMEATAIVKGTKKLSAAQKLVDWSITKKANKLYNQGYAVVAYPGIAKPVKHFPSGILDAMINNDFEFAAVNRKSILSEWQKRYDAKSEAK</sequence>
<protein>
    <recommendedName>
        <fullName evidence="3">2-aminoethylphosphonate ABC transporter substrate-binding protein</fullName>
    </recommendedName>
</protein>
<dbReference type="SUPFAM" id="SSF53850">
    <property type="entry name" value="Periplasmic binding protein-like II"/>
    <property type="match status" value="1"/>
</dbReference>
<dbReference type="GO" id="GO:0015888">
    <property type="term" value="P:thiamine transport"/>
    <property type="evidence" value="ECO:0007669"/>
    <property type="project" value="TreeGrafter"/>
</dbReference>
<accession>A0A381RB96</accession>